<dbReference type="InterPro" id="IPR003767">
    <property type="entry name" value="Malate/L-lactate_DH-like"/>
</dbReference>
<dbReference type="NCBIfam" id="NF011599">
    <property type="entry name" value="PRK15025.1"/>
    <property type="match status" value="1"/>
</dbReference>
<evidence type="ECO:0000256" key="1">
    <source>
        <dbReference type="ARBA" id="ARBA00006056"/>
    </source>
</evidence>
<dbReference type="Proteomes" id="UP000243547">
    <property type="component" value="Unassembled WGS sequence"/>
</dbReference>
<dbReference type="SUPFAM" id="SSF89733">
    <property type="entry name" value="L-sulfolactate dehydrogenase-like"/>
    <property type="match status" value="1"/>
</dbReference>
<dbReference type="InterPro" id="IPR043144">
    <property type="entry name" value="Mal/L-sulf/L-lact_DH-like_ah"/>
</dbReference>
<name>A0A1M6K7G5_9FIRM</name>
<comment type="similarity">
    <text evidence="1">Belongs to the LDH2/MDH2 oxidoreductase family.</text>
</comment>
<organism evidence="3 4">
    <name type="scientific">Anaerobranca californiensis DSM 14826</name>
    <dbReference type="NCBI Taxonomy" id="1120989"/>
    <lineage>
        <taxon>Bacteria</taxon>
        <taxon>Bacillati</taxon>
        <taxon>Bacillota</taxon>
        <taxon>Clostridia</taxon>
        <taxon>Eubacteriales</taxon>
        <taxon>Proteinivoracaceae</taxon>
        <taxon>Anaerobranca</taxon>
    </lineage>
</organism>
<accession>A0A1M6K7G5</accession>
<reference evidence="4" key="1">
    <citation type="submission" date="2016-11" db="EMBL/GenBank/DDBJ databases">
        <authorList>
            <person name="Varghese N."/>
            <person name="Submissions S."/>
        </authorList>
    </citation>
    <scope>NUCLEOTIDE SEQUENCE [LARGE SCALE GENOMIC DNA]</scope>
    <source>
        <strain evidence="4">DSM 14826</strain>
    </source>
</reference>
<dbReference type="InterPro" id="IPR043143">
    <property type="entry name" value="Mal/L-sulf/L-lact_DH-like_NADP"/>
</dbReference>
<dbReference type="EMBL" id="FRAI01000005">
    <property type="protein sequence ID" value="SHJ54864.1"/>
    <property type="molecule type" value="Genomic_DNA"/>
</dbReference>
<evidence type="ECO:0000313" key="3">
    <source>
        <dbReference type="EMBL" id="SHJ54864.1"/>
    </source>
</evidence>
<keyword evidence="2" id="KW-0560">Oxidoreductase</keyword>
<dbReference type="InterPro" id="IPR036111">
    <property type="entry name" value="Mal/L-sulfo/L-lacto_DH-like_sf"/>
</dbReference>
<dbReference type="PANTHER" id="PTHR11091:SF0">
    <property type="entry name" value="MALATE DEHYDROGENASE"/>
    <property type="match status" value="1"/>
</dbReference>
<dbReference type="STRING" id="1120989.SAMN02745227_00016"/>
<proteinExistence type="inferred from homology"/>
<dbReference type="GO" id="GO:0016491">
    <property type="term" value="F:oxidoreductase activity"/>
    <property type="evidence" value="ECO:0007669"/>
    <property type="project" value="UniProtKB-KW"/>
</dbReference>
<dbReference type="Gene3D" id="3.30.1370.60">
    <property type="entry name" value="Hypothetical oxidoreductase yiak, domain 2"/>
    <property type="match status" value="1"/>
</dbReference>
<dbReference type="AlphaFoldDB" id="A0A1M6K7G5"/>
<evidence type="ECO:0000313" key="4">
    <source>
        <dbReference type="Proteomes" id="UP000243547"/>
    </source>
</evidence>
<dbReference type="OrthoDB" id="9769447at2"/>
<keyword evidence="4" id="KW-1185">Reference proteome</keyword>
<dbReference type="RefSeq" id="WP_072906193.1">
    <property type="nucleotide sequence ID" value="NZ_FRAI01000005.1"/>
</dbReference>
<dbReference type="PANTHER" id="PTHR11091">
    <property type="entry name" value="OXIDOREDUCTASE-RELATED"/>
    <property type="match status" value="1"/>
</dbReference>
<dbReference type="Gene3D" id="1.10.1530.10">
    <property type="match status" value="1"/>
</dbReference>
<protein>
    <submittedName>
        <fullName evidence="3">Ureidoglycolate dehydrogenase (NAD+)</fullName>
    </submittedName>
</protein>
<evidence type="ECO:0000256" key="2">
    <source>
        <dbReference type="ARBA" id="ARBA00023002"/>
    </source>
</evidence>
<sequence length="337" mass="36936">MEVIVSKNELTSICAKQFIKVGVPENHAYNVAEILVHADLRGVHSHGVMRTMHYIKRIKSGGININPKFKIDEKSSAVALLDGDDGLGHVIAKEAMEEAIKRAKDNKIAMVGVINSSHCGALSYYVKMAAEQGFIGIALSHTDKVMVPYGGAESYFGTNPIAFGVPAKKYKPIILDMATSEVAFGKILHARNIGSTIPEHWGVDEEGNPTTDPNKVKSLVPFGGPKGYGLAMMIDILSGILTGSAFGPYITPMYGDYDKMRKLGHLFIAIDTSVFIEKEDFLNNIDKMITDIHQVKPAPGFERVMIPGEPEQLKEDERLINGIPIPEEIYKQLISIE</sequence>
<gene>
    <name evidence="3" type="ORF">SAMN02745227_00016</name>
</gene>
<dbReference type="Pfam" id="PF02615">
    <property type="entry name" value="Ldh_2"/>
    <property type="match status" value="1"/>
</dbReference>